<dbReference type="InterPro" id="IPR011701">
    <property type="entry name" value="MFS"/>
</dbReference>
<keyword evidence="11" id="KW-1185">Reference proteome</keyword>
<name>A0A5C4XFM5_9HYPH</name>
<evidence type="ECO:0000256" key="3">
    <source>
        <dbReference type="ARBA" id="ARBA00022475"/>
    </source>
</evidence>
<feature type="transmembrane region" description="Helical" evidence="8">
    <location>
        <begin position="121"/>
        <end position="140"/>
    </location>
</feature>
<organism evidence="10 11">
    <name type="scientific">Aliirhizobium smilacinae</name>
    <dbReference type="NCBI Taxonomy" id="1395944"/>
    <lineage>
        <taxon>Bacteria</taxon>
        <taxon>Pseudomonadati</taxon>
        <taxon>Pseudomonadota</taxon>
        <taxon>Alphaproteobacteria</taxon>
        <taxon>Hyphomicrobiales</taxon>
        <taxon>Rhizobiaceae</taxon>
        <taxon>Aliirhizobium</taxon>
    </lineage>
</organism>
<feature type="transmembrane region" description="Helical" evidence="8">
    <location>
        <begin position="289"/>
        <end position="310"/>
    </location>
</feature>
<dbReference type="InterPro" id="IPR020846">
    <property type="entry name" value="MFS_dom"/>
</dbReference>
<dbReference type="PROSITE" id="PS50850">
    <property type="entry name" value="MFS"/>
    <property type="match status" value="1"/>
</dbReference>
<feature type="domain" description="Major facilitator superfamily (MFS) profile" evidence="9">
    <location>
        <begin position="24"/>
        <end position="433"/>
    </location>
</feature>
<evidence type="ECO:0000313" key="10">
    <source>
        <dbReference type="EMBL" id="TNM62296.1"/>
    </source>
</evidence>
<keyword evidence="2" id="KW-0813">Transport</keyword>
<feature type="transmembrane region" description="Helical" evidence="8">
    <location>
        <begin position="97"/>
        <end position="115"/>
    </location>
</feature>
<feature type="transmembrane region" description="Helical" evidence="8">
    <location>
        <begin position="340"/>
        <end position="364"/>
    </location>
</feature>
<dbReference type="EMBL" id="VDMN01000004">
    <property type="protein sequence ID" value="TNM62296.1"/>
    <property type="molecule type" value="Genomic_DNA"/>
</dbReference>
<dbReference type="GO" id="GO:0015293">
    <property type="term" value="F:symporter activity"/>
    <property type="evidence" value="ECO:0007669"/>
    <property type="project" value="UniProtKB-KW"/>
</dbReference>
<evidence type="ECO:0000256" key="8">
    <source>
        <dbReference type="SAM" id="Phobius"/>
    </source>
</evidence>
<feature type="transmembrane region" description="Helical" evidence="8">
    <location>
        <begin position="25"/>
        <end position="49"/>
    </location>
</feature>
<evidence type="ECO:0000256" key="2">
    <source>
        <dbReference type="ARBA" id="ARBA00022448"/>
    </source>
</evidence>
<dbReference type="GO" id="GO:0005886">
    <property type="term" value="C:plasma membrane"/>
    <property type="evidence" value="ECO:0007669"/>
    <property type="project" value="UniProtKB-SubCell"/>
</dbReference>
<comment type="subcellular location">
    <subcellularLocation>
        <location evidence="1">Cell membrane</location>
        <topology evidence="1">Multi-pass membrane protein</topology>
    </subcellularLocation>
</comment>
<dbReference type="Pfam" id="PF07690">
    <property type="entry name" value="MFS_1"/>
    <property type="match status" value="1"/>
</dbReference>
<dbReference type="AlphaFoldDB" id="A0A5C4XFM5"/>
<dbReference type="SUPFAM" id="SSF103473">
    <property type="entry name" value="MFS general substrate transporter"/>
    <property type="match status" value="1"/>
</dbReference>
<protein>
    <submittedName>
        <fullName evidence="10">MHS family MFS transporter</fullName>
    </submittedName>
</protein>
<sequence>MSSITSSAPSGAAPRRLTSQDFRTLGLAALGGALEFYDFIIFVFFATVIGKLFFPPDMPDWLVLIQTFGIFAAGYLVRPLGGIVLAHFGDMFGRKKVFAFSILLMALSTLGMALMPTYATIGVFAPILLVLMRILQGAAIGGEVPGAWTFVAEHVPFRRVGFACGFLTSGLSLGILLGSSIAAVINTVFTPEAIADGAWRIPFFIGGIFGLLSVWMRRWLQETPIFAEMKASRALAPELPLKTVLRDHKRGVIISMLLTWILSAAIVVTTLMTATLLQKLYGYTAQQSLAATSFGTVFLIFATSAAGAIVDRIGSGRFFTVAGIVFGAATWAFYSFAGTSIITVFVLYAIMGLAVGMVGAIPYVMVRAFPARVRFTGLSFSYNVSYAIFGGLTPIAVTSALAINPMAHAWYLLFIAALTVGVGIYLMLHGDKVESEAGIEELTARLAKA</sequence>
<evidence type="ECO:0000313" key="11">
    <source>
        <dbReference type="Proteomes" id="UP000311605"/>
    </source>
</evidence>
<keyword evidence="3" id="KW-1003">Cell membrane</keyword>
<accession>A0A5C4XFM5</accession>
<keyword evidence="5" id="KW-0769">Symport</keyword>
<feature type="transmembrane region" description="Helical" evidence="8">
    <location>
        <begin position="61"/>
        <end position="85"/>
    </location>
</feature>
<proteinExistence type="predicted"/>
<evidence type="ECO:0000256" key="7">
    <source>
        <dbReference type="ARBA" id="ARBA00023136"/>
    </source>
</evidence>
<dbReference type="PANTHER" id="PTHR43528:SF7">
    <property type="entry name" value="MFS TRANSPORTER"/>
    <property type="match status" value="1"/>
</dbReference>
<keyword evidence="7 8" id="KW-0472">Membrane</keyword>
<dbReference type="RefSeq" id="WP_139677921.1">
    <property type="nucleotide sequence ID" value="NZ_VDMN01000004.1"/>
</dbReference>
<feature type="transmembrane region" description="Helical" evidence="8">
    <location>
        <begin position="409"/>
        <end position="428"/>
    </location>
</feature>
<feature type="transmembrane region" description="Helical" evidence="8">
    <location>
        <begin position="384"/>
        <end position="403"/>
    </location>
</feature>
<comment type="caution">
    <text evidence="10">The sequence shown here is derived from an EMBL/GenBank/DDBJ whole genome shotgun (WGS) entry which is preliminary data.</text>
</comment>
<feature type="transmembrane region" description="Helical" evidence="8">
    <location>
        <begin position="252"/>
        <end position="277"/>
    </location>
</feature>
<reference evidence="10 11" key="1">
    <citation type="submission" date="2019-06" db="EMBL/GenBank/DDBJ databases">
        <title>The draft genome of Rhizobium smilacinae PTYR-5.</title>
        <authorList>
            <person name="Liu L."/>
            <person name="Li L."/>
            <person name="Zhang X."/>
        </authorList>
    </citation>
    <scope>NUCLEOTIDE SEQUENCE [LARGE SCALE GENOMIC DNA]</scope>
    <source>
        <strain evidence="10 11">PTYR-5</strain>
    </source>
</reference>
<keyword evidence="6 8" id="KW-1133">Transmembrane helix</keyword>
<dbReference type="Gene3D" id="1.20.1250.20">
    <property type="entry name" value="MFS general substrate transporter like domains"/>
    <property type="match status" value="2"/>
</dbReference>
<dbReference type="Proteomes" id="UP000311605">
    <property type="component" value="Unassembled WGS sequence"/>
</dbReference>
<evidence type="ECO:0000256" key="6">
    <source>
        <dbReference type="ARBA" id="ARBA00022989"/>
    </source>
</evidence>
<gene>
    <name evidence="10" type="ORF">FHP24_19650</name>
</gene>
<keyword evidence="4 8" id="KW-0812">Transmembrane</keyword>
<dbReference type="InterPro" id="IPR036259">
    <property type="entry name" value="MFS_trans_sf"/>
</dbReference>
<feature type="transmembrane region" description="Helical" evidence="8">
    <location>
        <begin position="317"/>
        <end position="334"/>
    </location>
</feature>
<evidence type="ECO:0000256" key="5">
    <source>
        <dbReference type="ARBA" id="ARBA00022847"/>
    </source>
</evidence>
<feature type="transmembrane region" description="Helical" evidence="8">
    <location>
        <begin position="197"/>
        <end position="216"/>
    </location>
</feature>
<evidence type="ECO:0000256" key="4">
    <source>
        <dbReference type="ARBA" id="ARBA00022692"/>
    </source>
</evidence>
<evidence type="ECO:0000259" key="9">
    <source>
        <dbReference type="PROSITE" id="PS50850"/>
    </source>
</evidence>
<feature type="transmembrane region" description="Helical" evidence="8">
    <location>
        <begin position="160"/>
        <end position="185"/>
    </location>
</feature>
<dbReference type="OrthoDB" id="9783227at2"/>
<dbReference type="PANTHER" id="PTHR43528">
    <property type="entry name" value="ALPHA-KETOGLUTARATE PERMEASE"/>
    <property type="match status" value="1"/>
</dbReference>
<dbReference type="FunFam" id="1.20.1250.20:FF:000001">
    <property type="entry name" value="Dicarboxylate MFS transporter"/>
    <property type="match status" value="1"/>
</dbReference>
<evidence type="ECO:0000256" key="1">
    <source>
        <dbReference type="ARBA" id="ARBA00004651"/>
    </source>
</evidence>
<dbReference type="InterPro" id="IPR051084">
    <property type="entry name" value="H+-coupled_symporters"/>
</dbReference>